<organism evidence="9 10">
    <name type="scientific">Gossypium lobatum</name>
    <dbReference type="NCBI Taxonomy" id="34289"/>
    <lineage>
        <taxon>Eukaryota</taxon>
        <taxon>Viridiplantae</taxon>
        <taxon>Streptophyta</taxon>
        <taxon>Embryophyta</taxon>
        <taxon>Tracheophyta</taxon>
        <taxon>Spermatophyta</taxon>
        <taxon>Magnoliopsida</taxon>
        <taxon>eudicotyledons</taxon>
        <taxon>Gunneridae</taxon>
        <taxon>Pentapetalae</taxon>
        <taxon>rosids</taxon>
        <taxon>malvids</taxon>
        <taxon>Malvales</taxon>
        <taxon>Malvaceae</taxon>
        <taxon>Malvoideae</taxon>
        <taxon>Gossypium</taxon>
    </lineage>
</organism>
<dbReference type="InterPro" id="IPR044965">
    <property type="entry name" value="Glyco_hydro_17_plant"/>
</dbReference>
<evidence type="ECO:0000256" key="8">
    <source>
        <dbReference type="SAM" id="SignalP"/>
    </source>
</evidence>
<evidence type="ECO:0000256" key="2">
    <source>
        <dbReference type="ARBA" id="ARBA00008773"/>
    </source>
</evidence>
<dbReference type="GO" id="GO:0005975">
    <property type="term" value="P:carbohydrate metabolic process"/>
    <property type="evidence" value="ECO:0007669"/>
    <property type="project" value="InterPro"/>
</dbReference>
<evidence type="ECO:0000313" key="9">
    <source>
        <dbReference type="EMBL" id="MBA0575446.1"/>
    </source>
</evidence>
<dbReference type="InterPro" id="IPR017853">
    <property type="entry name" value="GH"/>
</dbReference>
<name>A0A7J8NEX1_9ROSI</name>
<keyword evidence="10" id="KW-1185">Reference proteome</keyword>
<dbReference type="PROSITE" id="PS00587">
    <property type="entry name" value="GLYCOSYL_HYDROL_F17"/>
    <property type="match status" value="2"/>
</dbReference>
<keyword evidence="8" id="KW-0732">Signal</keyword>
<dbReference type="AlphaFoldDB" id="A0A7J8NEX1"/>
<comment type="catalytic activity">
    <reaction evidence="1">
        <text>Hydrolysis of (1-&gt;3)-beta-D-glucosidic linkages in (1-&gt;3)-beta-D-glucans.</text>
        <dbReference type="EC" id="3.2.1.39"/>
    </reaction>
</comment>
<evidence type="ECO:0000256" key="7">
    <source>
        <dbReference type="RuleBase" id="RU004336"/>
    </source>
</evidence>
<proteinExistence type="inferred from homology"/>
<evidence type="ECO:0000256" key="3">
    <source>
        <dbReference type="ARBA" id="ARBA00012780"/>
    </source>
</evidence>
<feature type="signal peptide" evidence="8">
    <location>
        <begin position="1"/>
        <end position="30"/>
    </location>
</feature>
<evidence type="ECO:0000256" key="6">
    <source>
        <dbReference type="RuleBase" id="RU004335"/>
    </source>
</evidence>
<keyword evidence="4 7" id="KW-0378">Hydrolase</keyword>
<gene>
    <name evidence="9" type="ORF">Golob_027971</name>
</gene>
<dbReference type="GO" id="GO:0042973">
    <property type="term" value="F:glucan endo-1,3-beta-D-glucosidase activity"/>
    <property type="evidence" value="ECO:0007669"/>
    <property type="project" value="UniProtKB-EC"/>
</dbReference>
<dbReference type="Pfam" id="PF00332">
    <property type="entry name" value="Glyco_hydro_17"/>
    <property type="match status" value="2"/>
</dbReference>
<dbReference type="Gene3D" id="3.20.20.80">
    <property type="entry name" value="Glycosidases"/>
    <property type="match status" value="2"/>
</dbReference>
<dbReference type="InterPro" id="IPR000490">
    <property type="entry name" value="Glyco_hydro_17"/>
</dbReference>
<dbReference type="Proteomes" id="UP000593572">
    <property type="component" value="Unassembled WGS sequence"/>
</dbReference>
<comment type="caution">
    <text evidence="9">The sequence shown here is derived from an EMBL/GenBank/DDBJ whole genome shotgun (WGS) entry which is preliminary data.</text>
</comment>
<dbReference type="PANTHER" id="PTHR32227">
    <property type="entry name" value="GLUCAN ENDO-1,3-BETA-GLUCOSIDASE BG1-RELATED-RELATED"/>
    <property type="match status" value="1"/>
</dbReference>
<accession>A0A7J8NEX1</accession>
<evidence type="ECO:0000256" key="5">
    <source>
        <dbReference type="ARBA" id="ARBA00023295"/>
    </source>
</evidence>
<evidence type="ECO:0000256" key="4">
    <source>
        <dbReference type="ARBA" id="ARBA00022801"/>
    </source>
</evidence>
<protein>
    <recommendedName>
        <fullName evidence="3">glucan endo-1,3-beta-D-glucosidase</fullName>
        <ecNumber evidence="3">3.2.1.39</ecNumber>
    </recommendedName>
</protein>
<comment type="similarity">
    <text evidence="2 6">Belongs to the glycosyl hydrolase 17 family.</text>
</comment>
<dbReference type="SUPFAM" id="SSF51445">
    <property type="entry name" value="(Trans)glycosidases"/>
    <property type="match status" value="2"/>
</dbReference>
<keyword evidence="5 7" id="KW-0326">Glycosidase</keyword>
<dbReference type="FunFam" id="3.20.20.80:FF:000010">
    <property type="entry name" value="glucan endo-1,3-beta-glucosidase, basic"/>
    <property type="match status" value="2"/>
</dbReference>
<feature type="chain" id="PRO_5029855541" description="glucan endo-1,3-beta-D-glucosidase" evidence="8">
    <location>
        <begin position="31"/>
        <end position="756"/>
    </location>
</feature>
<evidence type="ECO:0000313" key="10">
    <source>
        <dbReference type="Proteomes" id="UP000593572"/>
    </source>
</evidence>
<dbReference type="EMBL" id="JABEZX010188100">
    <property type="protein sequence ID" value="MBA0575446.1"/>
    <property type="molecule type" value="Genomic_DNA"/>
</dbReference>
<evidence type="ECO:0000256" key="1">
    <source>
        <dbReference type="ARBA" id="ARBA00000382"/>
    </source>
</evidence>
<dbReference type="EC" id="3.2.1.39" evidence="3"/>
<sequence>MANAKSCCTIIHSTMLLLFGLLMATFKITGAEVGVCYGMMAKNLPPEAEVIALFQQKGIQRMRLYAPNHAALQALGGTNIKLLLDVPNPSLEYVAASQANANQWVQDNIKKYSTVSFRYIAVGNEVKPSDSFAQFLFPAMQNIHNAISGAGLGHQIKVSTATFFAALQESYPPSNGKLHPEYQQLLGQVITFLRDSQAPLLVNTYPYFSHIGDPEHVPLDYALFTAPSVVVTDGSLQYQNLFDAMLDSFYSALEKAGGGSLDIVVSETGWPSDGGDTTSVDNAMTYNRKLVQHVNQGQGTPKKPGKAIEAYLFAMFDENEKEPAYEKHWGFYTSGSRDVTKIANHPITLTIVDNHPTLFNLTYPDGGGFHAAGRMSGRLKFFVQLQKIHQHQGLAVARNPLKSKKDKDILSSYHDDHKGLGGKSFPPTFPEEKNLMLEEGAEVGVCYGMKANDLPPAAEVIDLFKQKGIKRMRLYDPNPDALQALGGTDIELLLDLPSANLESVAASQANADQWVEDNIKKYNTVKFRYIAVGNEVKPTDSFAQSLFPAMQNIRTAIVNAGLGDQIKVSTATFFAAIDKSSFPPSMGSLDPEYQKLLGQVITFLRDNQAPLLVNTYPYFSHIGDPENVPLDYALFTAPSAVVQDGSLQYQNLFDAMLDTFYSALEKAGGGSLGIVVSETGWPSDGGQATSVDNAMTYNTKLVQHVNQGKGTPKKPEKAIVAYLFAMFDENEKDPAYEKHWGLFFPNKQEKYSISFN</sequence>
<reference evidence="9 10" key="1">
    <citation type="journal article" date="2019" name="Genome Biol. Evol.">
        <title>Insights into the evolution of the New World diploid cottons (Gossypium, subgenus Houzingenia) based on genome sequencing.</title>
        <authorList>
            <person name="Grover C.E."/>
            <person name="Arick M.A. 2nd"/>
            <person name="Thrash A."/>
            <person name="Conover J.L."/>
            <person name="Sanders W.S."/>
            <person name="Peterson D.G."/>
            <person name="Frelichowski J.E."/>
            <person name="Scheffler J.A."/>
            <person name="Scheffler B.E."/>
            <person name="Wendel J.F."/>
        </authorList>
    </citation>
    <scope>NUCLEOTIDE SEQUENCE [LARGE SCALE GENOMIC DNA]</scope>
    <source>
        <strain evidence="9">157</strain>
        <tissue evidence="9">Leaf</tissue>
    </source>
</reference>